<dbReference type="PANTHER" id="PTHR30386">
    <property type="entry name" value="MEMBRANE FUSION SUBUNIT OF EMRAB-TOLC MULTIDRUG EFFLUX PUMP"/>
    <property type="match status" value="1"/>
</dbReference>
<evidence type="ECO:0000259" key="7">
    <source>
        <dbReference type="Pfam" id="PF25990"/>
    </source>
</evidence>
<dbReference type="PANTHER" id="PTHR30386:SF26">
    <property type="entry name" value="TRANSPORT PROTEIN COMB"/>
    <property type="match status" value="1"/>
</dbReference>
<evidence type="ECO:0000256" key="4">
    <source>
        <dbReference type="ARBA" id="ARBA00022989"/>
    </source>
</evidence>
<dbReference type="Proteomes" id="UP001172721">
    <property type="component" value="Unassembled WGS sequence"/>
</dbReference>
<accession>A0ABT8HUB2</accession>
<dbReference type="RefSeq" id="WP_301165407.1">
    <property type="nucleotide sequence ID" value="NZ_JAUHTR010000003.1"/>
</dbReference>
<comment type="similarity">
    <text evidence="2">Belongs to the membrane fusion protein (MFP) (TC 8.A.1) family.</text>
</comment>
<organism evidence="9 10">
    <name type="scientific">Fictibacillus fluitans</name>
    <dbReference type="NCBI Taxonomy" id="3058422"/>
    <lineage>
        <taxon>Bacteria</taxon>
        <taxon>Bacillati</taxon>
        <taxon>Bacillota</taxon>
        <taxon>Bacilli</taxon>
        <taxon>Bacillales</taxon>
        <taxon>Fictibacillaceae</taxon>
        <taxon>Fictibacillus</taxon>
    </lineage>
</organism>
<dbReference type="Gene3D" id="2.40.30.170">
    <property type="match status" value="1"/>
</dbReference>
<sequence>MKKGRLIFANTVGIVVVLALIAVCFYYYYQGQNYVKTDEATVTTDFTQIVSPVTGKLNGWKEEEGDKVEMGKQLASVSGEEKYLPVTAEQGGTIIKSAVKDQQMVQAGEVLAQTADRNHLFVTANIKETELADIKKGDKVDITVDGDSDVKFEGKVEKIGYAANSVFSQLPSQNSGGNYTKVTQKVAVKISIENPSDKVLPGMNAEVKLSI</sequence>
<keyword evidence="4 6" id="KW-1133">Transmembrane helix</keyword>
<evidence type="ECO:0000256" key="3">
    <source>
        <dbReference type="ARBA" id="ARBA00022692"/>
    </source>
</evidence>
<dbReference type="InterPro" id="IPR050739">
    <property type="entry name" value="MFP"/>
</dbReference>
<evidence type="ECO:0000313" key="10">
    <source>
        <dbReference type="Proteomes" id="UP001172721"/>
    </source>
</evidence>
<dbReference type="Pfam" id="PF25997">
    <property type="entry name" value="BSH_YhbJ"/>
    <property type="match status" value="1"/>
</dbReference>
<feature type="transmembrane region" description="Helical" evidence="6">
    <location>
        <begin position="7"/>
        <end position="29"/>
    </location>
</feature>
<comment type="caution">
    <text evidence="9">The sequence shown here is derived from an EMBL/GenBank/DDBJ whole genome shotgun (WGS) entry which is preliminary data.</text>
</comment>
<comment type="subcellular location">
    <subcellularLocation>
        <location evidence="1">Membrane</location>
        <topology evidence="1">Single-pass membrane protein</topology>
    </subcellularLocation>
</comment>
<dbReference type="SUPFAM" id="SSF51230">
    <property type="entry name" value="Single hybrid motif"/>
    <property type="match status" value="1"/>
</dbReference>
<keyword evidence="5 6" id="KW-0472">Membrane</keyword>
<keyword evidence="3 6" id="KW-0812">Transmembrane</keyword>
<evidence type="ECO:0000256" key="5">
    <source>
        <dbReference type="ARBA" id="ARBA00023136"/>
    </source>
</evidence>
<protein>
    <submittedName>
        <fullName evidence="9">HlyD family efflux transporter periplasmic adaptor subunit</fullName>
    </submittedName>
</protein>
<evidence type="ECO:0000256" key="6">
    <source>
        <dbReference type="SAM" id="Phobius"/>
    </source>
</evidence>
<evidence type="ECO:0000256" key="1">
    <source>
        <dbReference type="ARBA" id="ARBA00004167"/>
    </source>
</evidence>
<keyword evidence="10" id="KW-1185">Reference proteome</keyword>
<proteinExistence type="inferred from homology"/>
<dbReference type="Pfam" id="PF25990">
    <property type="entry name" value="Beta-barrel_YknX"/>
    <property type="match status" value="1"/>
</dbReference>
<dbReference type="InterPro" id="IPR058636">
    <property type="entry name" value="Beta-barrel_YknX"/>
</dbReference>
<evidence type="ECO:0000256" key="2">
    <source>
        <dbReference type="ARBA" id="ARBA00009477"/>
    </source>
</evidence>
<reference evidence="9" key="1">
    <citation type="submission" date="2023-07" db="EMBL/GenBank/DDBJ databases">
        <title>Fictibacillus sp. isolated from freshwater pond.</title>
        <authorList>
            <person name="Kirdat K."/>
            <person name="Bhat A."/>
            <person name="Mourya A."/>
            <person name="Yadav A."/>
        </authorList>
    </citation>
    <scope>NUCLEOTIDE SEQUENCE</scope>
    <source>
        <strain evidence="9">NE201</strain>
    </source>
</reference>
<dbReference type="Gene3D" id="2.40.50.100">
    <property type="match status" value="1"/>
</dbReference>
<evidence type="ECO:0000313" key="9">
    <source>
        <dbReference type="EMBL" id="MDN4524358.1"/>
    </source>
</evidence>
<name>A0ABT8HUB2_9BACL</name>
<dbReference type="EMBL" id="JAUHTR010000003">
    <property type="protein sequence ID" value="MDN4524358.1"/>
    <property type="molecule type" value="Genomic_DNA"/>
</dbReference>
<gene>
    <name evidence="9" type="ORF">QYB97_07720</name>
</gene>
<dbReference type="InterPro" id="IPR011053">
    <property type="entry name" value="Single_hybrid_motif"/>
</dbReference>
<dbReference type="InterPro" id="IPR058635">
    <property type="entry name" value="BSH_YhbJ"/>
</dbReference>
<dbReference type="SUPFAM" id="SSF111369">
    <property type="entry name" value="HlyD-like secretion proteins"/>
    <property type="match status" value="1"/>
</dbReference>
<feature type="domain" description="YknX-like beta-barrel" evidence="7">
    <location>
        <begin position="122"/>
        <end position="207"/>
    </location>
</feature>
<feature type="domain" description="YhbJ barrel-sandwich hybrid" evidence="8">
    <location>
        <begin position="45"/>
        <end position="116"/>
    </location>
</feature>
<evidence type="ECO:0000259" key="8">
    <source>
        <dbReference type="Pfam" id="PF25997"/>
    </source>
</evidence>